<reference evidence="3" key="1">
    <citation type="submission" date="2019-10" db="EMBL/GenBank/DDBJ databases">
        <title>Nonomuraea sp. nov., isolated from Phyllanthus amarus.</title>
        <authorList>
            <person name="Klykleung N."/>
            <person name="Tanasupawat S."/>
        </authorList>
    </citation>
    <scope>NUCLEOTIDE SEQUENCE [LARGE SCALE GENOMIC DNA]</scope>
    <source>
        <strain evidence="3">3MP-10</strain>
    </source>
</reference>
<feature type="transmembrane region" description="Helical" evidence="2">
    <location>
        <begin position="55"/>
        <end position="71"/>
    </location>
</feature>
<proteinExistence type="predicted"/>
<keyword evidence="2" id="KW-1133">Transmembrane helix</keyword>
<dbReference type="AlphaFoldDB" id="A0A5N5ZNM2"/>
<feature type="region of interest" description="Disordered" evidence="1">
    <location>
        <begin position="1"/>
        <end position="29"/>
    </location>
</feature>
<dbReference type="Proteomes" id="UP000314251">
    <property type="component" value="Unassembled WGS sequence"/>
</dbReference>
<dbReference type="OrthoDB" id="5176604at2"/>
<keyword evidence="2" id="KW-0472">Membrane</keyword>
<keyword evidence="4" id="KW-1185">Reference proteome</keyword>
<name>A0A5N5ZNM2_9ACTN</name>
<dbReference type="RefSeq" id="WP_139675629.1">
    <property type="nucleotide sequence ID" value="NZ_VDLY02000033.1"/>
</dbReference>
<gene>
    <name evidence="3" type="ORF">FH607_030280</name>
</gene>
<comment type="caution">
    <text evidence="3">The sequence shown here is derived from an EMBL/GenBank/DDBJ whole genome shotgun (WGS) entry which is preliminary data.</text>
</comment>
<keyword evidence="2" id="KW-0812">Transmembrane</keyword>
<evidence type="ECO:0000313" key="3">
    <source>
        <dbReference type="EMBL" id="KAB8157443.1"/>
    </source>
</evidence>
<evidence type="ECO:0000313" key="4">
    <source>
        <dbReference type="Proteomes" id="UP000314251"/>
    </source>
</evidence>
<feature type="transmembrane region" description="Helical" evidence="2">
    <location>
        <begin position="77"/>
        <end position="98"/>
    </location>
</feature>
<feature type="transmembrane region" description="Helical" evidence="2">
    <location>
        <begin position="119"/>
        <end position="140"/>
    </location>
</feature>
<evidence type="ECO:0000256" key="2">
    <source>
        <dbReference type="SAM" id="Phobius"/>
    </source>
</evidence>
<sequence>MDPTEPAPESPDRPAPRPEQAGAAPVPRPRDPVAAGLGNACLLGAGYLLLGRWRLAAVNLVVTVVLVAVLASGERPAWFRVAVLLWWGGVTAHGWWLAGGWPRRSGWEAFPRGAGAGRVWSRRLLALGLAGTVLLTFAALRADASGMERDAASAHRDGDCARALSILDGLGAGHRVADGRLVARADDSAEACELLEEAGRQARTNRLRAERTLLTYEEHPAALWEGAPDRRADLLLAEAGDELDSALDGDIPAVSTSFDHLAAVLAEFPGREDEVGEVMNDFLDALPSGNPCTALRITTWLGGMPSRGEALDRAADVVPEVEPAAIVGCGDDALGDEDWDRAREQYEQLLDEYPDHALVADAERGIDEAETAIEFERLRELVQTDYDGDEPAYCDDPAPYRGAAPYRGGGPHPALIFGQTELDGQLDQAEELPGGWLAEEAADAVLIICVGEPRYGSVVETCDYEFDTSPGGYASVTFHTMELSVRAYEVRTGQRLDTSTIEIGGNCPSLLTYTYYGEDPGPPANDYVFMSTDDIRDAYGALINP</sequence>
<feature type="transmembrane region" description="Helical" evidence="2">
    <location>
        <begin position="33"/>
        <end position="50"/>
    </location>
</feature>
<protein>
    <submittedName>
        <fullName evidence="3">Uncharacterized protein</fullName>
    </submittedName>
</protein>
<evidence type="ECO:0000256" key="1">
    <source>
        <dbReference type="SAM" id="MobiDB-lite"/>
    </source>
</evidence>
<accession>A0A5N5ZNM2</accession>
<dbReference type="EMBL" id="VDLY02000033">
    <property type="protein sequence ID" value="KAB8157443.1"/>
    <property type="molecule type" value="Genomic_DNA"/>
</dbReference>
<organism evidence="3 4">
    <name type="scientific">Streptomyces mimosae</name>
    <dbReference type="NCBI Taxonomy" id="2586635"/>
    <lineage>
        <taxon>Bacteria</taxon>
        <taxon>Bacillati</taxon>
        <taxon>Actinomycetota</taxon>
        <taxon>Actinomycetes</taxon>
        <taxon>Kitasatosporales</taxon>
        <taxon>Streptomycetaceae</taxon>
        <taxon>Streptomyces</taxon>
    </lineage>
</organism>